<proteinExistence type="predicted"/>
<dbReference type="EMBL" id="BNCH01000001">
    <property type="protein sequence ID" value="GHE88373.1"/>
    <property type="molecule type" value="Genomic_DNA"/>
</dbReference>
<keyword evidence="2" id="KW-1185">Reference proteome</keyword>
<evidence type="ECO:0000313" key="1">
    <source>
        <dbReference type="EMBL" id="GHE88373.1"/>
    </source>
</evidence>
<comment type="caution">
    <text evidence="1">The sequence shown here is derived from an EMBL/GenBank/DDBJ whole genome shotgun (WGS) entry which is preliminary data.</text>
</comment>
<name>A0ABQ3IQ66_9RHOB</name>
<dbReference type="RefSeq" id="WP_191284946.1">
    <property type="nucleotide sequence ID" value="NZ_BNCH01000001.1"/>
</dbReference>
<evidence type="ECO:0000313" key="2">
    <source>
        <dbReference type="Proteomes" id="UP000609802"/>
    </source>
</evidence>
<organism evidence="1 2">
    <name type="scientific">Aliiroseovarius zhejiangensis</name>
    <dbReference type="NCBI Taxonomy" id="1632025"/>
    <lineage>
        <taxon>Bacteria</taxon>
        <taxon>Pseudomonadati</taxon>
        <taxon>Pseudomonadota</taxon>
        <taxon>Alphaproteobacteria</taxon>
        <taxon>Rhodobacterales</taxon>
        <taxon>Paracoccaceae</taxon>
        <taxon>Aliiroseovarius</taxon>
    </lineage>
</organism>
<reference evidence="2" key="1">
    <citation type="journal article" date="2019" name="Int. J. Syst. Evol. Microbiol.">
        <title>The Global Catalogue of Microorganisms (GCM) 10K type strain sequencing project: providing services to taxonomists for standard genome sequencing and annotation.</title>
        <authorList>
            <consortium name="The Broad Institute Genomics Platform"/>
            <consortium name="The Broad Institute Genome Sequencing Center for Infectious Disease"/>
            <person name="Wu L."/>
            <person name="Ma J."/>
        </authorList>
    </citation>
    <scope>NUCLEOTIDE SEQUENCE [LARGE SCALE GENOMIC DNA]</scope>
    <source>
        <strain evidence="2">KCTC 42443</strain>
    </source>
</reference>
<accession>A0ABQ3IQ66</accession>
<sequence length="65" mass="6411">MMIVTLIGVTGCATRASEPGLCAGLRPHVAALSDALAAHPNTPDPVGEAGTDVVIGFGAGCRVKP</sequence>
<evidence type="ECO:0008006" key="3">
    <source>
        <dbReference type="Google" id="ProtNLM"/>
    </source>
</evidence>
<gene>
    <name evidence="1" type="ORF">GCM10016455_05630</name>
</gene>
<dbReference type="Proteomes" id="UP000609802">
    <property type="component" value="Unassembled WGS sequence"/>
</dbReference>
<protein>
    <recommendedName>
        <fullName evidence="3">Lipoprotein</fullName>
    </recommendedName>
</protein>